<dbReference type="PANTHER" id="PTHR31793">
    <property type="entry name" value="4-HYDROXYBENZOYL-COA THIOESTERASE FAMILY MEMBER"/>
    <property type="match status" value="1"/>
</dbReference>
<dbReference type="SUPFAM" id="SSF54637">
    <property type="entry name" value="Thioesterase/thiol ester dehydrase-isomerase"/>
    <property type="match status" value="1"/>
</dbReference>
<organism evidence="2 3">
    <name type="scientific">Dokdonella ginsengisoli</name>
    <dbReference type="NCBI Taxonomy" id="363846"/>
    <lineage>
        <taxon>Bacteria</taxon>
        <taxon>Pseudomonadati</taxon>
        <taxon>Pseudomonadota</taxon>
        <taxon>Gammaproteobacteria</taxon>
        <taxon>Lysobacterales</taxon>
        <taxon>Rhodanobacteraceae</taxon>
        <taxon>Dokdonella</taxon>
    </lineage>
</organism>
<dbReference type="Proteomes" id="UP001595886">
    <property type="component" value="Unassembled WGS sequence"/>
</dbReference>
<dbReference type="CDD" id="cd00586">
    <property type="entry name" value="4HBT"/>
    <property type="match status" value="1"/>
</dbReference>
<dbReference type="EMBL" id="JBHSHD010000016">
    <property type="protein sequence ID" value="MFC4822306.1"/>
    <property type="molecule type" value="Genomic_DNA"/>
</dbReference>
<sequence length="178" mass="18964">MNPPRQPARRSGRTKKPAPSTLPAAAETPAPVAPPAWTPMASVPLAVRWGDLDAFNHVNNAAFLVYVQEARLAWLAAIDGTWFDETMMPVVAAATMNYRRQLTWPAGIVVELAATRVGNSSLTIAHRVVAAGDRDCVYADGEVVMVWIDPSSGRSVPLPAAIRSACRPAEPVAEAAAQ</sequence>
<keyword evidence="3" id="KW-1185">Reference proteome</keyword>
<proteinExistence type="predicted"/>
<keyword evidence="2" id="KW-0378">Hydrolase</keyword>
<dbReference type="Pfam" id="PF13279">
    <property type="entry name" value="4HBT_2"/>
    <property type="match status" value="1"/>
</dbReference>
<feature type="region of interest" description="Disordered" evidence="1">
    <location>
        <begin position="1"/>
        <end position="33"/>
    </location>
</feature>
<evidence type="ECO:0000313" key="3">
    <source>
        <dbReference type="Proteomes" id="UP001595886"/>
    </source>
</evidence>
<feature type="compositionally biased region" description="Low complexity" evidence="1">
    <location>
        <begin position="17"/>
        <end position="30"/>
    </location>
</feature>
<dbReference type="PANTHER" id="PTHR31793:SF24">
    <property type="entry name" value="LONG-CHAIN ACYL-COA THIOESTERASE FADM"/>
    <property type="match status" value="1"/>
</dbReference>
<name>A0ABV9QZU4_9GAMM</name>
<reference evidence="3" key="1">
    <citation type="journal article" date="2019" name="Int. J. Syst. Evol. Microbiol.">
        <title>The Global Catalogue of Microorganisms (GCM) 10K type strain sequencing project: providing services to taxonomists for standard genome sequencing and annotation.</title>
        <authorList>
            <consortium name="The Broad Institute Genomics Platform"/>
            <consortium name="The Broad Institute Genome Sequencing Center for Infectious Disease"/>
            <person name="Wu L."/>
            <person name="Ma J."/>
        </authorList>
    </citation>
    <scope>NUCLEOTIDE SEQUENCE [LARGE SCALE GENOMIC DNA]</scope>
    <source>
        <strain evidence="3">CCUG 30340</strain>
    </source>
</reference>
<dbReference type="GO" id="GO:0016787">
    <property type="term" value="F:hydrolase activity"/>
    <property type="evidence" value="ECO:0007669"/>
    <property type="project" value="UniProtKB-KW"/>
</dbReference>
<accession>A0ABV9QZU4</accession>
<dbReference type="EC" id="3.1.2.-" evidence="2"/>
<dbReference type="InterPro" id="IPR029069">
    <property type="entry name" value="HotDog_dom_sf"/>
</dbReference>
<feature type="compositionally biased region" description="Basic residues" evidence="1">
    <location>
        <begin position="7"/>
        <end position="16"/>
    </location>
</feature>
<dbReference type="InterPro" id="IPR050563">
    <property type="entry name" value="4-hydroxybenzoyl-CoA_TE"/>
</dbReference>
<dbReference type="Gene3D" id="3.10.129.10">
    <property type="entry name" value="Hotdog Thioesterase"/>
    <property type="match status" value="1"/>
</dbReference>
<comment type="caution">
    <text evidence="2">The sequence shown here is derived from an EMBL/GenBank/DDBJ whole genome shotgun (WGS) entry which is preliminary data.</text>
</comment>
<protein>
    <submittedName>
        <fullName evidence="2">Acyl-CoA thioesterase</fullName>
        <ecNumber evidence="2">3.1.2.-</ecNumber>
    </submittedName>
</protein>
<gene>
    <name evidence="2" type="ORF">ACFO6Q_18420</name>
</gene>
<dbReference type="RefSeq" id="WP_380022585.1">
    <property type="nucleotide sequence ID" value="NZ_JBHSHD010000016.1"/>
</dbReference>
<evidence type="ECO:0000313" key="2">
    <source>
        <dbReference type="EMBL" id="MFC4822306.1"/>
    </source>
</evidence>
<evidence type="ECO:0000256" key="1">
    <source>
        <dbReference type="SAM" id="MobiDB-lite"/>
    </source>
</evidence>